<comment type="caution">
    <text evidence="1">The sequence shown here is derived from an EMBL/GenBank/DDBJ whole genome shotgun (WGS) entry which is preliminary data.</text>
</comment>
<dbReference type="EMBL" id="JAIQCJ010001183">
    <property type="protein sequence ID" value="KAJ8791964.1"/>
    <property type="molecule type" value="Genomic_DNA"/>
</dbReference>
<gene>
    <name evidence="1" type="ORF">J1605_004189</name>
</gene>
<accession>A0AB34HK41</accession>
<evidence type="ECO:0000313" key="2">
    <source>
        <dbReference type="Proteomes" id="UP001159641"/>
    </source>
</evidence>
<name>A0AB34HK41_ESCRO</name>
<organism evidence="1 2">
    <name type="scientific">Eschrichtius robustus</name>
    <name type="common">California gray whale</name>
    <name type="synonym">Eschrichtius gibbosus</name>
    <dbReference type="NCBI Taxonomy" id="9764"/>
    <lineage>
        <taxon>Eukaryota</taxon>
        <taxon>Metazoa</taxon>
        <taxon>Chordata</taxon>
        <taxon>Craniata</taxon>
        <taxon>Vertebrata</taxon>
        <taxon>Euteleostomi</taxon>
        <taxon>Mammalia</taxon>
        <taxon>Eutheria</taxon>
        <taxon>Laurasiatheria</taxon>
        <taxon>Artiodactyla</taxon>
        <taxon>Whippomorpha</taxon>
        <taxon>Cetacea</taxon>
        <taxon>Mysticeti</taxon>
        <taxon>Eschrichtiidae</taxon>
        <taxon>Eschrichtius</taxon>
    </lineage>
</organism>
<protein>
    <submittedName>
        <fullName evidence="1">Uncharacterized protein</fullName>
    </submittedName>
</protein>
<evidence type="ECO:0000313" key="1">
    <source>
        <dbReference type="EMBL" id="KAJ8791964.1"/>
    </source>
</evidence>
<sequence>MDDEEGEGDDDDDERKKDWKILMKKGMRMKVKKMKMMMCKLCSGRDRRRVSSDVLVDLTVRTVSILFSQDEISAYYVLGRGPPAQHGRQDVTVPNIRLNLGVSNNVVMELDPRSSDRRPWQAAIHNKSGVEVKVVVGSPRRLS</sequence>
<reference evidence="1 2" key="1">
    <citation type="submission" date="2022-11" db="EMBL/GenBank/DDBJ databases">
        <title>Whole genome sequence of Eschrichtius robustus ER-17-0199.</title>
        <authorList>
            <person name="Bruniche-Olsen A."/>
            <person name="Black A.N."/>
            <person name="Fields C.J."/>
            <person name="Walden K."/>
            <person name="Dewoody J.A."/>
        </authorList>
    </citation>
    <scope>NUCLEOTIDE SEQUENCE [LARGE SCALE GENOMIC DNA]</scope>
    <source>
        <strain evidence="1">ER-17-0199</strain>
        <tissue evidence="1">Blubber</tissue>
    </source>
</reference>
<dbReference type="Proteomes" id="UP001159641">
    <property type="component" value="Unassembled WGS sequence"/>
</dbReference>
<keyword evidence="2" id="KW-1185">Reference proteome</keyword>
<proteinExistence type="predicted"/>
<dbReference type="AlphaFoldDB" id="A0AB34HK41"/>